<evidence type="ECO:0000256" key="2">
    <source>
        <dbReference type="ARBA" id="ARBA00008654"/>
    </source>
</evidence>
<dbReference type="GO" id="GO:0046872">
    <property type="term" value="F:metal ion binding"/>
    <property type="evidence" value="ECO:0007669"/>
    <property type="project" value="UniProtKB-KW"/>
</dbReference>
<sequence length="392" mass="44207">MFAHNFALVPLCSLDKCSTSGKCCLDSVVGDAFENPGRGQVLISYCGLAPTQNGPTPKIRLEHATFEGDFFKFRIEGEENHEGIIPGEVLRKYLNDQNLRTNGSTKMTFHRFPNDWIPTIDFPEILHEPGQHKLTTQIATHGYCIVTGCSTMKNGVLEVARKISEPIPSVYGLTFDVVSLPNPNNIAYSSAGLAPHMDLVYFESPPGLQYLLCRRNDAMVEGGESVLIDAFEGAEHLKIAFPKAFEILSTVPIRFQKIHWERENPVYLEWEQPHIVVDFNGDISRVNWAPAFEGISDRNSMTNEYLDAYRTFEKVMNESKTKVIRRLEPGECLVFNNRRMLHGRNEFKLNGGVRHLEGTYTNICEFRSRAQVLECLQGHGKLIKKVGNTNAI</sequence>
<keyword evidence="3" id="KW-0479">Metal-binding</keyword>
<dbReference type="InterPro" id="IPR050411">
    <property type="entry name" value="AlphaKG_dependent_hydroxylases"/>
</dbReference>
<keyword evidence="5" id="KW-0560">Oxidoreductase</keyword>
<evidence type="ECO:0000259" key="7">
    <source>
        <dbReference type="Pfam" id="PF02668"/>
    </source>
</evidence>
<dbReference type="PANTHER" id="PTHR10696">
    <property type="entry name" value="GAMMA-BUTYROBETAINE HYDROXYLASE-RELATED"/>
    <property type="match status" value="1"/>
</dbReference>
<dbReference type="AlphaFoldDB" id="E4X206"/>
<evidence type="ECO:0000256" key="5">
    <source>
        <dbReference type="ARBA" id="ARBA00023002"/>
    </source>
</evidence>
<evidence type="ECO:0000256" key="3">
    <source>
        <dbReference type="ARBA" id="ARBA00022723"/>
    </source>
</evidence>
<keyword evidence="4" id="KW-0223">Dioxygenase</keyword>
<gene>
    <name evidence="8" type="ORF">GSOID_T00015915001</name>
</gene>
<evidence type="ECO:0000313" key="8">
    <source>
        <dbReference type="EMBL" id="CBY23474.1"/>
    </source>
</evidence>
<evidence type="ECO:0000256" key="4">
    <source>
        <dbReference type="ARBA" id="ARBA00022964"/>
    </source>
</evidence>
<dbReference type="Gene3D" id="3.60.130.10">
    <property type="entry name" value="Clavaminate synthase-like"/>
    <property type="match status" value="1"/>
</dbReference>
<proteinExistence type="inferred from homology"/>
<evidence type="ECO:0000256" key="6">
    <source>
        <dbReference type="ARBA" id="ARBA00023004"/>
    </source>
</evidence>
<dbReference type="FunCoup" id="E4X206">
    <property type="interactions" value="1"/>
</dbReference>
<dbReference type="Proteomes" id="UP000001307">
    <property type="component" value="Unassembled WGS sequence"/>
</dbReference>
<feature type="domain" description="TauD/TfdA-like" evidence="7">
    <location>
        <begin position="119"/>
        <end position="360"/>
    </location>
</feature>
<dbReference type="GO" id="GO:0051213">
    <property type="term" value="F:dioxygenase activity"/>
    <property type="evidence" value="ECO:0007669"/>
    <property type="project" value="UniProtKB-KW"/>
</dbReference>
<protein>
    <recommendedName>
        <fullName evidence="7">TauD/TfdA-like domain-containing protein</fullName>
    </recommendedName>
</protein>
<evidence type="ECO:0000256" key="1">
    <source>
        <dbReference type="ARBA" id="ARBA00001954"/>
    </source>
</evidence>
<keyword evidence="6" id="KW-0408">Iron</keyword>
<dbReference type="EMBL" id="FN653021">
    <property type="protein sequence ID" value="CBY23474.1"/>
    <property type="molecule type" value="Genomic_DNA"/>
</dbReference>
<dbReference type="Pfam" id="PF02668">
    <property type="entry name" value="TauD"/>
    <property type="match status" value="1"/>
</dbReference>
<dbReference type="SUPFAM" id="SSF51197">
    <property type="entry name" value="Clavaminate synthase-like"/>
    <property type="match status" value="1"/>
</dbReference>
<dbReference type="PANTHER" id="PTHR10696:SF25">
    <property type="entry name" value="OXIDOREDUCTASE AIM17-RELATED"/>
    <property type="match status" value="1"/>
</dbReference>
<organism evidence="8">
    <name type="scientific">Oikopleura dioica</name>
    <name type="common">Tunicate</name>
    <dbReference type="NCBI Taxonomy" id="34765"/>
    <lineage>
        <taxon>Eukaryota</taxon>
        <taxon>Metazoa</taxon>
        <taxon>Chordata</taxon>
        <taxon>Tunicata</taxon>
        <taxon>Appendicularia</taxon>
        <taxon>Copelata</taxon>
        <taxon>Oikopleuridae</taxon>
        <taxon>Oikopleura</taxon>
    </lineage>
</organism>
<name>E4X206_OIKDI</name>
<dbReference type="InterPro" id="IPR042098">
    <property type="entry name" value="TauD-like_sf"/>
</dbReference>
<dbReference type="OrthoDB" id="406634at2759"/>
<keyword evidence="9" id="KW-1185">Reference proteome</keyword>
<accession>E4X206</accession>
<evidence type="ECO:0000313" key="9">
    <source>
        <dbReference type="Proteomes" id="UP000001307"/>
    </source>
</evidence>
<comment type="similarity">
    <text evidence="2">Belongs to the gamma-BBH/TMLD family.</text>
</comment>
<comment type="cofactor">
    <cofactor evidence="1">
        <name>Fe(2+)</name>
        <dbReference type="ChEBI" id="CHEBI:29033"/>
    </cofactor>
</comment>
<dbReference type="GO" id="GO:0005739">
    <property type="term" value="C:mitochondrion"/>
    <property type="evidence" value="ECO:0007669"/>
    <property type="project" value="TreeGrafter"/>
</dbReference>
<reference evidence="8" key="1">
    <citation type="journal article" date="2010" name="Science">
        <title>Plasticity of animal genome architecture unmasked by rapid evolution of a pelagic tunicate.</title>
        <authorList>
            <person name="Denoeud F."/>
            <person name="Henriet S."/>
            <person name="Mungpakdee S."/>
            <person name="Aury J.M."/>
            <person name="Da Silva C."/>
            <person name="Brinkmann H."/>
            <person name="Mikhaleva J."/>
            <person name="Olsen L.C."/>
            <person name="Jubin C."/>
            <person name="Canestro C."/>
            <person name="Bouquet J.M."/>
            <person name="Danks G."/>
            <person name="Poulain J."/>
            <person name="Campsteijn C."/>
            <person name="Adamski M."/>
            <person name="Cross I."/>
            <person name="Yadetie F."/>
            <person name="Muffato M."/>
            <person name="Louis A."/>
            <person name="Butcher S."/>
            <person name="Tsagkogeorga G."/>
            <person name="Konrad A."/>
            <person name="Singh S."/>
            <person name="Jensen M.F."/>
            <person name="Cong E.H."/>
            <person name="Eikeseth-Otteraa H."/>
            <person name="Noel B."/>
            <person name="Anthouard V."/>
            <person name="Porcel B.M."/>
            <person name="Kachouri-Lafond R."/>
            <person name="Nishino A."/>
            <person name="Ugolini M."/>
            <person name="Chourrout P."/>
            <person name="Nishida H."/>
            <person name="Aasland R."/>
            <person name="Huzurbazar S."/>
            <person name="Westhof E."/>
            <person name="Delsuc F."/>
            <person name="Lehrach H."/>
            <person name="Reinhardt R."/>
            <person name="Weissenbach J."/>
            <person name="Roy S.W."/>
            <person name="Artiguenave F."/>
            <person name="Postlethwait J.H."/>
            <person name="Manak J.R."/>
            <person name="Thompson E.M."/>
            <person name="Jaillon O."/>
            <person name="Du Pasquier L."/>
            <person name="Boudinot P."/>
            <person name="Liberles D.A."/>
            <person name="Volff J.N."/>
            <person name="Philippe H."/>
            <person name="Lenhard B."/>
            <person name="Roest Crollius H."/>
            <person name="Wincker P."/>
            <person name="Chourrout D."/>
        </authorList>
    </citation>
    <scope>NUCLEOTIDE SEQUENCE [LARGE SCALE GENOMIC DNA]</scope>
</reference>
<dbReference type="InterPro" id="IPR003819">
    <property type="entry name" value="TauD/TfdA-like"/>
</dbReference>
<dbReference type="GO" id="GO:0045329">
    <property type="term" value="P:carnitine biosynthetic process"/>
    <property type="evidence" value="ECO:0007669"/>
    <property type="project" value="TreeGrafter"/>
</dbReference>
<dbReference type="InParanoid" id="E4X206"/>